<keyword evidence="5" id="KW-1185">Reference proteome</keyword>
<sequence length="614" mass="69158">MDLLKNDQLKLLLCFLLFMVCSCTDGQIMLEEQLYHGFGCYGDHDEYGFINASCPSGSVIAPVDVTYGAKLRNQTTCTGYILRNNTLDYYQLCCKPENTDCLKIKETNSPYQSCTGRAACIPSIRVEWLPLTNTMCDLLQYGSVYDTSVTSYMIFKYFCVEETRVYAVSSVDATVNASIIYLWNSGYPYSQIPANTKTKCSVEMENCLGTISVITVHVSFPTGSNGTCSHSIKILTSNGEVVQTLSCAVYKNITSIYTSSDTYLYIETENLSGNQSGQFWLGFQATTSSTFHVSCPGKDRIYCLPNTTTSTSTSTTTTTTTLTPSSSTTTTTTSTTTSIPTTTKTTTKPTIQSTITTTNITVSNKSSSIPTNSNIAIIVGVVLGAVVLISIIIILWILWRKFKKRETIPPEETMIESTSLHLPSNYGVPPADHLIGTSKTRRRKHKKQKHKGEMDAENDKTGKKKKEKRRKKTKKKHRYRDHHSYDTNIQTENMDQSDLKMRHTDVGENLSVAHLDILDKTETMNRVDPVPDDSKLHHRKRKKRRREPLSVVEESEQAVYKNNRDRHGKRKKKRNKHSQKEDKSQTYAGEERLPQFQEPVHTFVNEVYPSNDPN</sequence>
<feature type="transmembrane region" description="Helical" evidence="2">
    <location>
        <begin position="375"/>
        <end position="399"/>
    </location>
</feature>
<proteinExistence type="predicted"/>
<comment type="caution">
    <text evidence="4">The sequence shown here is derived from an EMBL/GenBank/DDBJ whole genome shotgun (WGS) entry which is preliminary data.</text>
</comment>
<evidence type="ECO:0000256" key="1">
    <source>
        <dbReference type="SAM" id="MobiDB-lite"/>
    </source>
</evidence>
<dbReference type="EMBL" id="JAEAOA010000786">
    <property type="protein sequence ID" value="KAK3605170.1"/>
    <property type="molecule type" value="Genomic_DNA"/>
</dbReference>
<keyword evidence="2" id="KW-0472">Membrane</keyword>
<keyword evidence="2" id="KW-1133">Transmembrane helix</keyword>
<dbReference type="PROSITE" id="PS51257">
    <property type="entry name" value="PROKAR_LIPOPROTEIN"/>
    <property type="match status" value="1"/>
</dbReference>
<feature type="signal peptide" evidence="3">
    <location>
        <begin position="1"/>
        <end position="26"/>
    </location>
</feature>
<feature type="region of interest" description="Disordered" evidence="1">
    <location>
        <begin position="420"/>
        <end position="497"/>
    </location>
</feature>
<feature type="compositionally biased region" description="Polar residues" evidence="1">
    <location>
        <begin position="486"/>
        <end position="496"/>
    </location>
</feature>
<gene>
    <name evidence="4" type="ORF">CHS0354_012975</name>
</gene>
<reference evidence="4" key="3">
    <citation type="submission" date="2023-05" db="EMBL/GenBank/DDBJ databases">
        <authorList>
            <person name="Smith C.H."/>
        </authorList>
    </citation>
    <scope>NUCLEOTIDE SEQUENCE</scope>
    <source>
        <strain evidence="4">CHS0354</strain>
        <tissue evidence="4">Mantle</tissue>
    </source>
</reference>
<reference evidence="4" key="1">
    <citation type="journal article" date="2021" name="Genome Biol. Evol.">
        <title>A High-Quality Reference Genome for a Parasitic Bivalve with Doubly Uniparental Inheritance (Bivalvia: Unionida).</title>
        <authorList>
            <person name="Smith C.H."/>
        </authorList>
    </citation>
    <scope>NUCLEOTIDE SEQUENCE</scope>
    <source>
        <strain evidence="4">CHS0354</strain>
    </source>
</reference>
<evidence type="ECO:0000256" key="3">
    <source>
        <dbReference type="SAM" id="SignalP"/>
    </source>
</evidence>
<feature type="compositionally biased region" description="Basic and acidic residues" evidence="1">
    <location>
        <begin position="578"/>
        <end position="593"/>
    </location>
</feature>
<dbReference type="PANTHER" id="PTHR16861:SF4">
    <property type="entry name" value="SH3 DOMAIN PROTEIN (AFU_ORTHOLOGUE AFUA_1G13610)"/>
    <property type="match status" value="1"/>
</dbReference>
<dbReference type="Proteomes" id="UP001195483">
    <property type="component" value="Unassembled WGS sequence"/>
</dbReference>
<reference evidence="4" key="2">
    <citation type="journal article" date="2021" name="Genome Biol. Evol.">
        <title>Developing a high-quality reference genome for a parasitic bivalve with doubly uniparental inheritance (Bivalvia: Unionida).</title>
        <authorList>
            <person name="Smith C.H."/>
        </authorList>
    </citation>
    <scope>NUCLEOTIDE SEQUENCE</scope>
    <source>
        <strain evidence="4">CHS0354</strain>
        <tissue evidence="4">Mantle</tissue>
    </source>
</reference>
<keyword evidence="3" id="KW-0732">Signal</keyword>
<feature type="compositionally biased region" description="Basic residues" evidence="1">
    <location>
        <begin position="439"/>
        <end position="450"/>
    </location>
</feature>
<protein>
    <submittedName>
        <fullName evidence="4">Uncharacterized protein</fullName>
    </submittedName>
</protein>
<dbReference type="PANTHER" id="PTHR16861">
    <property type="entry name" value="GLYCOPROTEIN 38"/>
    <property type="match status" value="1"/>
</dbReference>
<evidence type="ECO:0000313" key="4">
    <source>
        <dbReference type="EMBL" id="KAK3605170.1"/>
    </source>
</evidence>
<feature type="region of interest" description="Disordered" evidence="1">
    <location>
        <begin position="524"/>
        <end position="614"/>
    </location>
</feature>
<accession>A0AAE0T8F2</accession>
<evidence type="ECO:0000256" key="2">
    <source>
        <dbReference type="SAM" id="Phobius"/>
    </source>
</evidence>
<feature type="compositionally biased region" description="Basic and acidic residues" evidence="1">
    <location>
        <begin position="451"/>
        <end position="461"/>
    </location>
</feature>
<evidence type="ECO:0000313" key="5">
    <source>
        <dbReference type="Proteomes" id="UP001195483"/>
    </source>
</evidence>
<organism evidence="4 5">
    <name type="scientific">Potamilus streckersoni</name>
    <dbReference type="NCBI Taxonomy" id="2493646"/>
    <lineage>
        <taxon>Eukaryota</taxon>
        <taxon>Metazoa</taxon>
        <taxon>Spiralia</taxon>
        <taxon>Lophotrochozoa</taxon>
        <taxon>Mollusca</taxon>
        <taxon>Bivalvia</taxon>
        <taxon>Autobranchia</taxon>
        <taxon>Heteroconchia</taxon>
        <taxon>Palaeoheterodonta</taxon>
        <taxon>Unionida</taxon>
        <taxon>Unionoidea</taxon>
        <taxon>Unionidae</taxon>
        <taxon>Ambleminae</taxon>
        <taxon>Lampsilini</taxon>
        <taxon>Potamilus</taxon>
    </lineage>
</organism>
<dbReference type="AlphaFoldDB" id="A0AAE0T8F2"/>
<feature type="compositionally biased region" description="Basic residues" evidence="1">
    <location>
        <begin position="462"/>
        <end position="481"/>
    </location>
</feature>
<feature type="chain" id="PRO_5042013065" evidence="3">
    <location>
        <begin position="27"/>
        <end position="614"/>
    </location>
</feature>
<keyword evidence="2" id="KW-0812">Transmembrane</keyword>
<name>A0AAE0T8F2_9BIVA</name>
<feature type="compositionally biased region" description="Basic residues" evidence="1">
    <location>
        <begin position="536"/>
        <end position="546"/>
    </location>
</feature>
<feature type="region of interest" description="Disordered" evidence="1">
    <location>
        <begin position="309"/>
        <end position="346"/>
    </location>
</feature>
<feature type="compositionally biased region" description="Basic residues" evidence="1">
    <location>
        <begin position="564"/>
        <end position="577"/>
    </location>
</feature>